<dbReference type="EMBL" id="CM007381">
    <property type="protein sequence ID" value="ONK81951.1"/>
    <property type="molecule type" value="Genomic_DNA"/>
</dbReference>
<keyword evidence="3" id="KW-0808">Transferase</keyword>
<dbReference type="Pfam" id="PF00201">
    <property type="entry name" value="UDPGT"/>
    <property type="match status" value="1"/>
</dbReference>
<proteinExistence type="inferred from homology"/>
<dbReference type="SUPFAM" id="SSF53756">
    <property type="entry name" value="UDP-Glycosyltransferase/glycogen phosphorylase"/>
    <property type="match status" value="1"/>
</dbReference>
<evidence type="ECO:0000256" key="2">
    <source>
        <dbReference type="ARBA" id="ARBA00022676"/>
    </source>
</evidence>
<dbReference type="PANTHER" id="PTHR11926">
    <property type="entry name" value="GLUCOSYL/GLUCURONOSYL TRANSFERASES"/>
    <property type="match status" value="1"/>
</dbReference>
<keyword evidence="2" id="KW-0328">Glycosyltransferase</keyword>
<comment type="similarity">
    <text evidence="1">Belongs to the UDP-glycosyltransferase family.</text>
</comment>
<dbReference type="AlphaFoldDB" id="A0A5P1FXP5"/>
<evidence type="ECO:0000313" key="4">
    <source>
        <dbReference type="EMBL" id="ONK81951.1"/>
    </source>
</evidence>
<dbReference type="Gene3D" id="3.40.50.2000">
    <property type="entry name" value="Glycogen Phosphorylase B"/>
    <property type="match status" value="4"/>
</dbReference>
<reference evidence="5" key="1">
    <citation type="journal article" date="2017" name="Nat. Commun.">
        <title>The asparagus genome sheds light on the origin and evolution of a young Y chromosome.</title>
        <authorList>
            <person name="Harkess A."/>
            <person name="Zhou J."/>
            <person name="Xu C."/>
            <person name="Bowers J.E."/>
            <person name="Van der Hulst R."/>
            <person name="Ayyampalayam S."/>
            <person name="Mercati F."/>
            <person name="Riccardi P."/>
            <person name="McKain M.R."/>
            <person name="Kakrana A."/>
            <person name="Tang H."/>
            <person name="Ray J."/>
            <person name="Groenendijk J."/>
            <person name="Arikit S."/>
            <person name="Mathioni S.M."/>
            <person name="Nakano M."/>
            <person name="Shan H."/>
            <person name="Telgmann-Rauber A."/>
            <person name="Kanno A."/>
            <person name="Yue Z."/>
            <person name="Chen H."/>
            <person name="Li W."/>
            <person name="Chen Y."/>
            <person name="Xu X."/>
            <person name="Zhang Y."/>
            <person name="Luo S."/>
            <person name="Chen H."/>
            <person name="Gao J."/>
            <person name="Mao Z."/>
            <person name="Pires J.C."/>
            <person name="Luo M."/>
            <person name="Kudrna D."/>
            <person name="Wing R.A."/>
            <person name="Meyers B.C."/>
            <person name="Yi K."/>
            <person name="Kong H."/>
            <person name="Lavrijsen P."/>
            <person name="Sunseri F."/>
            <person name="Falavigna A."/>
            <person name="Ye Y."/>
            <person name="Leebens-Mack J.H."/>
            <person name="Chen G."/>
        </authorList>
    </citation>
    <scope>NUCLEOTIDE SEQUENCE [LARGE SCALE GENOMIC DNA]</scope>
    <source>
        <strain evidence="5">cv. DH0086</strain>
    </source>
</reference>
<name>A0A5P1FXP5_ASPOF</name>
<evidence type="ECO:0000256" key="1">
    <source>
        <dbReference type="ARBA" id="ARBA00009995"/>
    </source>
</evidence>
<dbReference type="GO" id="GO:0080044">
    <property type="term" value="F:quercetin 7-O-glucosyltransferase activity"/>
    <property type="evidence" value="ECO:0007669"/>
    <property type="project" value="TreeGrafter"/>
</dbReference>
<keyword evidence="5" id="KW-1185">Reference proteome</keyword>
<dbReference type="Proteomes" id="UP000243459">
    <property type="component" value="Chromosome 1"/>
</dbReference>
<dbReference type="PANTHER" id="PTHR11926:SF1494">
    <property type="entry name" value="FLAVONOL 3-O-GLUCOSYLTRANSFERASE UGT76E12-RELATED"/>
    <property type="match status" value="1"/>
</dbReference>
<organism evidence="4 5">
    <name type="scientific">Asparagus officinalis</name>
    <name type="common">Garden asparagus</name>
    <dbReference type="NCBI Taxonomy" id="4686"/>
    <lineage>
        <taxon>Eukaryota</taxon>
        <taxon>Viridiplantae</taxon>
        <taxon>Streptophyta</taxon>
        <taxon>Embryophyta</taxon>
        <taxon>Tracheophyta</taxon>
        <taxon>Spermatophyta</taxon>
        <taxon>Magnoliopsida</taxon>
        <taxon>Liliopsida</taxon>
        <taxon>Asparagales</taxon>
        <taxon>Asparagaceae</taxon>
        <taxon>Asparagoideae</taxon>
        <taxon>Asparagus</taxon>
    </lineage>
</organism>
<evidence type="ECO:0000313" key="5">
    <source>
        <dbReference type="Proteomes" id="UP000243459"/>
    </source>
</evidence>
<dbReference type="InterPro" id="IPR002213">
    <property type="entry name" value="UDP_glucos_trans"/>
</dbReference>
<evidence type="ECO:0000256" key="3">
    <source>
        <dbReference type="ARBA" id="ARBA00022679"/>
    </source>
</evidence>
<gene>
    <name evidence="4" type="ORF">A4U43_C01F34590</name>
</gene>
<dbReference type="Gramene" id="ONK81951">
    <property type="protein sequence ID" value="ONK81951"/>
    <property type="gene ID" value="A4U43_C01F34590"/>
</dbReference>
<dbReference type="OMA" id="EGWRIGV"/>
<dbReference type="GO" id="GO:0080043">
    <property type="term" value="F:quercetin 3-O-glucosyltransferase activity"/>
    <property type="evidence" value="ECO:0007669"/>
    <property type="project" value="TreeGrafter"/>
</dbReference>
<accession>A0A5P1FXP5</accession>
<protein>
    <submittedName>
        <fullName evidence="4">Uncharacterized protein</fullName>
    </submittedName>
</protein>
<sequence>MSVSEEKMRKKERGGRLVDEANRATLNETLDFIPSLSVLSVSDLPHGLSPATSARLVRSLTVAGVFALPTRHAIVLNTFAGLNPDIDAELASLFRNHLPIGPFNLLNNDTMVNYNNGDYECLSWLNRHGPATVTYISFGTMMAPGRSGADLWGCHSMHMTTPRQYEYVVEMVCRPFFGEQKANARMVAEGWRIGVAIDSEGVAMREKVVNALKMVLREEEGGRMRERLGEIKKQAEKAVGDGGSSRENFRRVLEVICGDLDG</sequence>